<reference evidence="3" key="1">
    <citation type="submission" date="2022-10" db="EMBL/GenBank/DDBJ databases">
        <title>Genome assembly of Pristionchus species.</title>
        <authorList>
            <person name="Yoshida K."/>
            <person name="Sommer R.J."/>
        </authorList>
    </citation>
    <scope>NUCLEOTIDE SEQUENCE [LARGE SCALE GENOMIC DNA]</scope>
    <source>
        <strain evidence="3">RS5460</strain>
    </source>
</reference>
<name>A0AAN5D5X2_9BILA</name>
<organism evidence="2 3">
    <name type="scientific">Pristionchus mayeri</name>
    <dbReference type="NCBI Taxonomy" id="1317129"/>
    <lineage>
        <taxon>Eukaryota</taxon>
        <taxon>Metazoa</taxon>
        <taxon>Ecdysozoa</taxon>
        <taxon>Nematoda</taxon>
        <taxon>Chromadorea</taxon>
        <taxon>Rhabditida</taxon>
        <taxon>Rhabditina</taxon>
        <taxon>Diplogasteromorpha</taxon>
        <taxon>Diplogasteroidea</taxon>
        <taxon>Neodiplogasteridae</taxon>
        <taxon>Pristionchus</taxon>
    </lineage>
</organism>
<dbReference type="EMBL" id="BTRK01000005">
    <property type="protein sequence ID" value="GMR56214.1"/>
    <property type="molecule type" value="Genomic_DNA"/>
</dbReference>
<dbReference type="PANTHER" id="PTHR22941">
    <property type="entry name" value="SERPENTINE RECEPTOR"/>
    <property type="match status" value="1"/>
</dbReference>
<keyword evidence="1" id="KW-0812">Transmembrane</keyword>
<comment type="caution">
    <text evidence="2">The sequence shown here is derived from an EMBL/GenBank/DDBJ whole genome shotgun (WGS) entry which is preliminary data.</text>
</comment>
<evidence type="ECO:0000256" key="1">
    <source>
        <dbReference type="SAM" id="Phobius"/>
    </source>
</evidence>
<dbReference type="InterPro" id="IPR053220">
    <property type="entry name" value="Nematode_rcpt-like_serp_H"/>
</dbReference>
<dbReference type="AlphaFoldDB" id="A0AAN5D5X2"/>
<keyword evidence="1" id="KW-1133">Transmembrane helix</keyword>
<dbReference type="PANTHER" id="PTHR22941:SF26">
    <property type="entry name" value="SERPENTINE RECEPTOR, CLASS H"/>
    <property type="match status" value="1"/>
</dbReference>
<evidence type="ECO:0000313" key="3">
    <source>
        <dbReference type="Proteomes" id="UP001328107"/>
    </source>
</evidence>
<feature type="non-terminal residue" evidence="2">
    <location>
        <position position="133"/>
    </location>
</feature>
<protein>
    <recommendedName>
        <fullName evidence="4">G protein-coupled receptor</fullName>
    </recommendedName>
</protein>
<keyword evidence="3" id="KW-1185">Reference proteome</keyword>
<feature type="non-terminal residue" evidence="2">
    <location>
        <position position="1"/>
    </location>
</feature>
<feature type="transmembrane region" description="Helical" evidence="1">
    <location>
        <begin position="66"/>
        <end position="94"/>
    </location>
</feature>
<proteinExistence type="predicted"/>
<keyword evidence="1" id="KW-0472">Membrane</keyword>
<evidence type="ECO:0000313" key="2">
    <source>
        <dbReference type="EMBL" id="GMR56214.1"/>
    </source>
</evidence>
<accession>A0AAN5D5X2</accession>
<feature type="transmembrane region" description="Helical" evidence="1">
    <location>
        <begin position="114"/>
        <end position="132"/>
    </location>
</feature>
<gene>
    <name evidence="2" type="ORF">PMAYCL1PPCAC_26409</name>
</gene>
<dbReference type="Proteomes" id="UP001328107">
    <property type="component" value="Unassembled WGS sequence"/>
</dbReference>
<evidence type="ECO:0008006" key="4">
    <source>
        <dbReference type="Google" id="ProtNLM"/>
    </source>
</evidence>
<feature type="transmembrane region" description="Helical" evidence="1">
    <location>
        <begin position="27"/>
        <end position="46"/>
    </location>
</feature>
<sequence length="133" mass="14621">ISSIILTAICVIIVNRSSSVTRAYSKLLILLLLGSTVADVFIQWVYDPVFMFPRLCVYRNAPFINIPFSAALGHSVLFSMIASGGPIYISLFVYRHQALLLPGSRLKFSLRAQAIFAAALCVPYCTIGISIYV</sequence>